<protein>
    <submittedName>
        <fullName evidence="2">HEPN domain-containing protein</fullName>
    </submittedName>
</protein>
<name>A0A6M1S0V7_9HYPH</name>
<evidence type="ECO:0000313" key="3">
    <source>
        <dbReference type="Proteomes" id="UP000477849"/>
    </source>
</evidence>
<comment type="caution">
    <text evidence="2">The sequence shown here is derived from an EMBL/GenBank/DDBJ whole genome shotgun (WGS) entry which is preliminary data.</text>
</comment>
<proteinExistence type="predicted"/>
<organism evidence="2 3">
    <name type="scientific">Rhizobium daejeonense</name>
    <dbReference type="NCBI Taxonomy" id="240521"/>
    <lineage>
        <taxon>Bacteria</taxon>
        <taxon>Pseudomonadati</taxon>
        <taxon>Pseudomonadota</taxon>
        <taxon>Alphaproteobacteria</taxon>
        <taxon>Hyphomicrobiales</taxon>
        <taxon>Rhizobiaceae</taxon>
        <taxon>Rhizobium/Agrobacterium group</taxon>
        <taxon>Rhizobium</taxon>
    </lineage>
</organism>
<dbReference type="Pfam" id="PF05168">
    <property type="entry name" value="HEPN"/>
    <property type="match status" value="1"/>
</dbReference>
<evidence type="ECO:0000259" key="1">
    <source>
        <dbReference type="Pfam" id="PF05168"/>
    </source>
</evidence>
<dbReference type="InterPro" id="IPR007842">
    <property type="entry name" value="HEPN_dom"/>
</dbReference>
<dbReference type="Gene3D" id="1.20.120.330">
    <property type="entry name" value="Nucleotidyltransferases domain 2"/>
    <property type="match status" value="1"/>
</dbReference>
<dbReference type="Proteomes" id="UP000477849">
    <property type="component" value="Unassembled WGS sequence"/>
</dbReference>
<evidence type="ECO:0000313" key="2">
    <source>
        <dbReference type="EMBL" id="NGO64899.1"/>
    </source>
</evidence>
<reference evidence="2 3" key="1">
    <citation type="submission" date="2020-02" db="EMBL/GenBank/DDBJ databases">
        <title>Genome sequence of the type strain CCBAU10050 of Rhizobium daejeonense.</title>
        <authorList>
            <person name="Gao J."/>
            <person name="Sun J."/>
        </authorList>
    </citation>
    <scope>NUCLEOTIDE SEQUENCE [LARGE SCALE GENOMIC DNA]</scope>
    <source>
        <strain evidence="2 3">CCBAU10050</strain>
    </source>
</reference>
<dbReference type="EMBL" id="JAAKZH010000004">
    <property type="protein sequence ID" value="NGO64899.1"/>
    <property type="molecule type" value="Genomic_DNA"/>
</dbReference>
<accession>A0A6M1S0V7</accession>
<feature type="domain" description="HEPN" evidence="1">
    <location>
        <begin position="27"/>
        <end position="133"/>
    </location>
</feature>
<dbReference type="AlphaFoldDB" id="A0A6M1S0V7"/>
<sequence>MPGASMVQRLLQSADDLIRQKPNSAAYRRRAVSAAYYAAFHALAALCVKSLLPKPRSDDEVLRVYRALDHGQLRNAFLQQPLKEHERFKDIASLIIKLQQERHRADYLPPDSNLFPENEVKDLMDQARVAVDLIDGLNEADSRLLATSLLFKERKS</sequence>
<gene>
    <name evidence="2" type="ORF">G6N76_14605</name>
</gene>
<keyword evidence="3" id="KW-1185">Reference proteome</keyword>
<dbReference type="RefSeq" id="WP_163902905.1">
    <property type="nucleotide sequence ID" value="NZ_CP048427.1"/>
</dbReference>